<dbReference type="PANTHER" id="PTHR43166:SF9">
    <property type="entry name" value="GLUTAMATE_ASPARTATE IMPORT ATP-BINDING PROTEIN GLTL"/>
    <property type="match status" value="1"/>
</dbReference>
<dbReference type="Pfam" id="PF00005">
    <property type="entry name" value="ABC_tran"/>
    <property type="match status" value="1"/>
</dbReference>
<sequence length="266" mass="28752">MSEHRSSEHPSAGTGPVLSLRGIRKSFGDTEVLRGIDLDIDKHEVVALIGASGSGKSTLLRTANLLEPIDDGQVFLGGTDVSDPRVKLDAVRARIGVVFQHYNLFPHLSVLDNVTLASRAVQRTSKARAEQRGLELLAQVGLADKAREFPDRLSGGQQQRVAIVRAIATDPELLLLDEITSALDPELVGEVLELVRTLAEGGSTILMATHEMAFARDVAHRVVFLDGGQIVEQGPSQQILKHPVQDRTREFLTRFTAPGLLGPDPA</sequence>
<dbReference type="GO" id="GO:0005524">
    <property type="term" value="F:ATP binding"/>
    <property type="evidence" value="ECO:0007669"/>
    <property type="project" value="UniProtKB-KW"/>
</dbReference>
<keyword evidence="5" id="KW-0547">Nucleotide-binding</keyword>
<evidence type="ECO:0000256" key="4">
    <source>
        <dbReference type="ARBA" id="ARBA00022475"/>
    </source>
</evidence>
<evidence type="ECO:0000256" key="6">
    <source>
        <dbReference type="ARBA" id="ARBA00022840"/>
    </source>
</evidence>
<dbReference type="CDD" id="cd03262">
    <property type="entry name" value="ABC_HisP_GlnQ"/>
    <property type="match status" value="1"/>
</dbReference>
<keyword evidence="4" id="KW-1003">Cell membrane</keyword>
<keyword evidence="8" id="KW-0472">Membrane</keyword>
<dbReference type="InterPro" id="IPR003593">
    <property type="entry name" value="AAA+_ATPase"/>
</dbReference>
<dbReference type="GO" id="GO:0005886">
    <property type="term" value="C:plasma membrane"/>
    <property type="evidence" value="ECO:0007669"/>
    <property type="project" value="UniProtKB-SubCell"/>
</dbReference>
<dbReference type="PANTHER" id="PTHR43166">
    <property type="entry name" value="AMINO ACID IMPORT ATP-BINDING PROTEIN"/>
    <property type="match status" value="1"/>
</dbReference>
<dbReference type="RefSeq" id="WP_130504920.1">
    <property type="nucleotide sequence ID" value="NZ_SHLC01000001.1"/>
</dbReference>
<dbReference type="SMART" id="SM00382">
    <property type="entry name" value="AAA"/>
    <property type="match status" value="1"/>
</dbReference>
<dbReference type="GO" id="GO:0016887">
    <property type="term" value="F:ATP hydrolysis activity"/>
    <property type="evidence" value="ECO:0007669"/>
    <property type="project" value="InterPro"/>
</dbReference>
<keyword evidence="6 10" id="KW-0067">ATP-binding</keyword>
<reference evidence="10 11" key="1">
    <citation type="submission" date="2019-02" db="EMBL/GenBank/DDBJ databases">
        <title>Sequencing the genomes of 1000 actinobacteria strains.</title>
        <authorList>
            <person name="Klenk H.-P."/>
        </authorList>
    </citation>
    <scope>NUCLEOTIDE SEQUENCE [LARGE SCALE GENOMIC DNA]</scope>
    <source>
        <strain evidence="10 11">DSM 18319</strain>
    </source>
</reference>
<protein>
    <submittedName>
        <fullName evidence="10">Amino acid ABC transporter ATP-binding protein (PAAT family)</fullName>
    </submittedName>
</protein>
<evidence type="ECO:0000256" key="2">
    <source>
        <dbReference type="ARBA" id="ARBA00005417"/>
    </source>
</evidence>
<dbReference type="PROSITE" id="PS50893">
    <property type="entry name" value="ABC_TRANSPORTER_2"/>
    <property type="match status" value="1"/>
</dbReference>
<dbReference type="Proteomes" id="UP000291483">
    <property type="component" value="Unassembled WGS sequence"/>
</dbReference>
<comment type="subcellular location">
    <subcellularLocation>
        <location evidence="1">Cell membrane</location>
        <topology evidence="1">Peripheral membrane protein</topology>
    </subcellularLocation>
</comment>
<evidence type="ECO:0000256" key="8">
    <source>
        <dbReference type="ARBA" id="ARBA00023136"/>
    </source>
</evidence>
<evidence type="ECO:0000256" key="5">
    <source>
        <dbReference type="ARBA" id="ARBA00022741"/>
    </source>
</evidence>
<dbReference type="InterPro" id="IPR017871">
    <property type="entry name" value="ABC_transporter-like_CS"/>
</dbReference>
<dbReference type="Gene3D" id="3.40.50.300">
    <property type="entry name" value="P-loop containing nucleotide triphosphate hydrolases"/>
    <property type="match status" value="1"/>
</dbReference>
<keyword evidence="11" id="KW-1185">Reference proteome</keyword>
<evidence type="ECO:0000259" key="9">
    <source>
        <dbReference type="PROSITE" id="PS50893"/>
    </source>
</evidence>
<dbReference type="GO" id="GO:0015424">
    <property type="term" value="F:ABC-type amino acid transporter activity"/>
    <property type="evidence" value="ECO:0007669"/>
    <property type="project" value="InterPro"/>
</dbReference>
<dbReference type="EMBL" id="SHLC01000001">
    <property type="protein sequence ID" value="RZU64415.1"/>
    <property type="molecule type" value="Genomic_DNA"/>
</dbReference>
<dbReference type="InterPro" id="IPR050086">
    <property type="entry name" value="MetN_ABC_transporter-like"/>
</dbReference>
<dbReference type="InterPro" id="IPR027417">
    <property type="entry name" value="P-loop_NTPase"/>
</dbReference>
<evidence type="ECO:0000256" key="7">
    <source>
        <dbReference type="ARBA" id="ARBA00022970"/>
    </source>
</evidence>
<evidence type="ECO:0000256" key="3">
    <source>
        <dbReference type="ARBA" id="ARBA00022448"/>
    </source>
</evidence>
<organism evidence="10 11">
    <name type="scientific">Microterricola gilva</name>
    <dbReference type="NCBI Taxonomy" id="393267"/>
    <lineage>
        <taxon>Bacteria</taxon>
        <taxon>Bacillati</taxon>
        <taxon>Actinomycetota</taxon>
        <taxon>Actinomycetes</taxon>
        <taxon>Micrococcales</taxon>
        <taxon>Microbacteriaceae</taxon>
        <taxon>Microterricola</taxon>
    </lineage>
</organism>
<feature type="domain" description="ABC transporter" evidence="9">
    <location>
        <begin position="18"/>
        <end position="252"/>
    </location>
</feature>
<comment type="similarity">
    <text evidence="2">Belongs to the ABC transporter superfamily.</text>
</comment>
<dbReference type="InterPro" id="IPR003439">
    <property type="entry name" value="ABC_transporter-like_ATP-bd"/>
</dbReference>
<dbReference type="OrthoDB" id="4283894at2"/>
<comment type="caution">
    <text evidence="10">The sequence shown here is derived from an EMBL/GenBank/DDBJ whole genome shotgun (WGS) entry which is preliminary data.</text>
</comment>
<dbReference type="InterPro" id="IPR030679">
    <property type="entry name" value="ABC_ATPase_HisP-typ"/>
</dbReference>
<evidence type="ECO:0000256" key="1">
    <source>
        <dbReference type="ARBA" id="ARBA00004202"/>
    </source>
</evidence>
<dbReference type="SUPFAM" id="SSF52540">
    <property type="entry name" value="P-loop containing nucleoside triphosphate hydrolases"/>
    <property type="match status" value="1"/>
</dbReference>
<evidence type="ECO:0000313" key="10">
    <source>
        <dbReference type="EMBL" id="RZU64415.1"/>
    </source>
</evidence>
<dbReference type="PIRSF" id="PIRSF039085">
    <property type="entry name" value="ABC_ATPase_HisP"/>
    <property type="match status" value="1"/>
</dbReference>
<proteinExistence type="inferred from homology"/>
<gene>
    <name evidence="10" type="ORF">EV379_0710</name>
</gene>
<evidence type="ECO:0000313" key="11">
    <source>
        <dbReference type="Proteomes" id="UP000291483"/>
    </source>
</evidence>
<dbReference type="PROSITE" id="PS00211">
    <property type="entry name" value="ABC_TRANSPORTER_1"/>
    <property type="match status" value="1"/>
</dbReference>
<name>A0A4Q8AKL4_9MICO</name>
<keyword evidence="7" id="KW-0029">Amino-acid transport</keyword>
<dbReference type="AlphaFoldDB" id="A0A4Q8AKL4"/>
<keyword evidence="3" id="KW-0813">Transport</keyword>
<accession>A0A4Q8AKL4</accession>